<keyword evidence="6" id="KW-0206">Cytoskeleton</keyword>
<keyword evidence="9" id="KW-1185">Reference proteome</keyword>
<dbReference type="Gene3D" id="3.30.420.40">
    <property type="match status" value="2"/>
</dbReference>
<keyword evidence="4" id="KW-0547">Nucleotide-binding</keyword>
<dbReference type="AlphaFoldDB" id="A0AAV4BFX8"/>
<keyword evidence="5" id="KW-0067">ATP-binding</keyword>
<dbReference type="InterPro" id="IPR043129">
    <property type="entry name" value="ATPase_NBD"/>
</dbReference>
<dbReference type="Pfam" id="PF00022">
    <property type="entry name" value="Actin"/>
    <property type="match status" value="1"/>
</dbReference>
<dbReference type="FunFam" id="3.30.420.40:FF:000058">
    <property type="entry name" value="Putative actin-related protein 5"/>
    <property type="match status" value="1"/>
</dbReference>
<gene>
    <name evidence="8" type="ORF">PoB_004549900</name>
</gene>
<evidence type="ECO:0000256" key="7">
    <source>
        <dbReference type="RuleBase" id="RU000487"/>
    </source>
</evidence>
<proteinExistence type="inferred from homology"/>
<dbReference type="InterPro" id="IPR004000">
    <property type="entry name" value="Actin"/>
</dbReference>
<keyword evidence="3" id="KW-0963">Cytoplasm</keyword>
<dbReference type="SMART" id="SM00268">
    <property type="entry name" value="ACTIN"/>
    <property type="match status" value="1"/>
</dbReference>
<dbReference type="EMBL" id="BLXT01004995">
    <property type="protein sequence ID" value="GFO18994.1"/>
    <property type="molecule type" value="Genomic_DNA"/>
</dbReference>
<dbReference type="FunFam" id="3.30.420.40:FF:000148">
    <property type="entry name" value="Actin, alpha skeletal muscle"/>
    <property type="match status" value="1"/>
</dbReference>
<reference evidence="8 9" key="1">
    <citation type="journal article" date="2021" name="Elife">
        <title>Chloroplast acquisition without the gene transfer in kleptoplastic sea slugs, Plakobranchus ocellatus.</title>
        <authorList>
            <person name="Maeda T."/>
            <person name="Takahashi S."/>
            <person name="Yoshida T."/>
            <person name="Shimamura S."/>
            <person name="Takaki Y."/>
            <person name="Nagai Y."/>
            <person name="Toyoda A."/>
            <person name="Suzuki Y."/>
            <person name="Arimoto A."/>
            <person name="Ishii H."/>
            <person name="Satoh N."/>
            <person name="Nishiyama T."/>
            <person name="Hasebe M."/>
            <person name="Maruyama T."/>
            <person name="Minagawa J."/>
            <person name="Obokata J."/>
            <person name="Shigenobu S."/>
        </authorList>
    </citation>
    <scope>NUCLEOTIDE SEQUENCE [LARGE SCALE GENOMIC DNA]</scope>
</reference>
<comment type="subcellular location">
    <subcellularLocation>
        <location evidence="2">Cytoplasm</location>
        <location evidence="2">Cytoskeleton</location>
    </subcellularLocation>
</comment>
<evidence type="ECO:0000256" key="2">
    <source>
        <dbReference type="ARBA" id="ARBA00004245"/>
    </source>
</evidence>
<evidence type="ECO:0000313" key="9">
    <source>
        <dbReference type="Proteomes" id="UP000735302"/>
    </source>
</evidence>
<dbReference type="Proteomes" id="UP000735302">
    <property type="component" value="Unassembled WGS sequence"/>
</dbReference>
<evidence type="ECO:0000256" key="4">
    <source>
        <dbReference type="ARBA" id="ARBA00022741"/>
    </source>
</evidence>
<dbReference type="Gene3D" id="3.90.640.10">
    <property type="entry name" value="Actin, Chain A, domain 4"/>
    <property type="match status" value="1"/>
</dbReference>
<comment type="caution">
    <text evidence="8">The sequence shown here is derived from an EMBL/GenBank/DDBJ whole genome shotgun (WGS) entry which is preliminary data.</text>
</comment>
<organism evidence="8 9">
    <name type="scientific">Plakobranchus ocellatus</name>
    <dbReference type="NCBI Taxonomy" id="259542"/>
    <lineage>
        <taxon>Eukaryota</taxon>
        <taxon>Metazoa</taxon>
        <taxon>Spiralia</taxon>
        <taxon>Lophotrochozoa</taxon>
        <taxon>Mollusca</taxon>
        <taxon>Gastropoda</taxon>
        <taxon>Heterobranchia</taxon>
        <taxon>Euthyneura</taxon>
        <taxon>Panpulmonata</taxon>
        <taxon>Sacoglossa</taxon>
        <taxon>Placobranchoidea</taxon>
        <taxon>Plakobranchidae</taxon>
        <taxon>Plakobranchus</taxon>
    </lineage>
</organism>
<dbReference type="GO" id="GO:0005856">
    <property type="term" value="C:cytoskeleton"/>
    <property type="evidence" value="ECO:0007669"/>
    <property type="project" value="UniProtKB-SubCell"/>
</dbReference>
<comment type="similarity">
    <text evidence="7">Belongs to the actin family.</text>
</comment>
<evidence type="ECO:0000256" key="6">
    <source>
        <dbReference type="ARBA" id="ARBA00023212"/>
    </source>
</evidence>
<accession>A0AAV4BFX8</accession>
<comment type="function">
    <text evidence="1">Actins are highly conserved proteins that are involved in various types of cell motility and are ubiquitously expressed in all eukaryotic cells.</text>
</comment>
<dbReference type="PRINTS" id="PR00190">
    <property type="entry name" value="ACTIN"/>
</dbReference>
<sequence length="396" mass="44453">MLVWNVRLADRVVVYLNGFCVFSHQKMAFEHKSPIVMDVGGASCKIGFAGDDDPKCVLPTIVGKPKHQFGESRQFVGYEAQNKKALLSLTSPVQRGIVTDWDDMRTIWEHVFKDEFTVKIGEHPVLVTDTPENPKTNREEMAQVLFETYQVPSLFVAYQAVLSLYSAGRTTGLVLDIGHGVTTAVPVYEGYSVNTAVRRNDFAGQDLTEMMMKALTDRDYRFVTSSSRIDAQSLKERNCYVSDDYQKELESQGIKDSLTYELPDGRKIPLGDERIKIPEALFVPELAGRPNDHGLPRMVQEAVQRCEVDTRRQLYKNIILSGGSSLFPGLKERLKKEVAKICPFAGEAQVIAPENRLLSAWTGGSILAALSTFETMWVDRKDYEEAGPEALHKKCF</sequence>
<dbReference type="SUPFAM" id="SSF53067">
    <property type="entry name" value="Actin-like ATPase domain"/>
    <property type="match status" value="2"/>
</dbReference>
<dbReference type="PANTHER" id="PTHR11937">
    <property type="entry name" value="ACTIN"/>
    <property type="match status" value="1"/>
</dbReference>
<evidence type="ECO:0000313" key="8">
    <source>
        <dbReference type="EMBL" id="GFO18994.1"/>
    </source>
</evidence>
<evidence type="ECO:0000256" key="5">
    <source>
        <dbReference type="ARBA" id="ARBA00022840"/>
    </source>
</evidence>
<dbReference type="GO" id="GO:0005524">
    <property type="term" value="F:ATP binding"/>
    <property type="evidence" value="ECO:0007669"/>
    <property type="project" value="UniProtKB-KW"/>
</dbReference>
<evidence type="ECO:0000256" key="3">
    <source>
        <dbReference type="ARBA" id="ARBA00022490"/>
    </source>
</evidence>
<name>A0AAV4BFX8_9GAST</name>
<evidence type="ECO:0000256" key="1">
    <source>
        <dbReference type="ARBA" id="ARBA00003520"/>
    </source>
</evidence>
<protein>
    <submittedName>
        <fullName evidence="8">Actin, cytoplasmic</fullName>
    </submittedName>
</protein>